<evidence type="ECO:0000256" key="3">
    <source>
        <dbReference type="ARBA" id="ARBA00022777"/>
    </source>
</evidence>
<organism evidence="5 6">
    <name type="scientific">Tianweitania aestuarii</name>
    <dbReference type="NCBI Taxonomy" id="2814886"/>
    <lineage>
        <taxon>Bacteria</taxon>
        <taxon>Pseudomonadati</taxon>
        <taxon>Pseudomonadota</taxon>
        <taxon>Alphaproteobacteria</taxon>
        <taxon>Hyphomicrobiales</taxon>
        <taxon>Phyllobacteriaceae</taxon>
        <taxon>Tianweitania</taxon>
    </lineage>
</organism>
<proteinExistence type="inferred from homology"/>
<dbReference type="GO" id="GO:0016301">
    <property type="term" value="F:kinase activity"/>
    <property type="evidence" value="ECO:0007669"/>
    <property type="project" value="UniProtKB-KW"/>
</dbReference>
<dbReference type="Proteomes" id="UP001297272">
    <property type="component" value="Unassembled WGS sequence"/>
</dbReference>
<keyword evidence="2" id="KW-0808">Transferase</keyword>
<evidence type="ECO:0000256" key="1">
    <source>
        <dbReference type="ARBA" id="ARBA00010688"/>
    </source>
</evidence>
<evidence type="ECO:0000313" key="6">
    <source>
        <dbReference type="Proteomes" id="UP001297272"/>
    </source>
</evidence>
<evidence type="ECO:0000259" key="4">
    <source>
        <dbReference type="Pfam" id="PF00294"/>
    </source>
</evidence>
<keyword evidence="6" id="KW-1185">Reference proteome</keyword>
<dbReference type="PROSITE" id="PS00584">
    <property type="entry name" value="PFKB_KINASES_2"/>
    <property type="match status" value="1"/>
</dbReference>
<dbReference type="CDD" id="cd01166">
    <property type="entry name" value="KdgK"/>
    <property type="match status" value="1"/>
</dbReference>
<sequence length="309" mass="33180">MSLFLSIGEAMVELSSAPDAGEDIWRLGFAGDTLNTAWYARACLPDDWDVQYMTRLGQDPFSPRLLDFLATNSIGHRFITTEASRSVGLYAIQLENGERSFAYWRGQSAARLLAEDPALLDEAFAASNAIYLSGITLAILPEKGRDALISRLSAARTAGKTTIFDPNLRPKLWESADSMRDWLTRAAAGAALVLPSFDDEAEWFGDTSPEACARRWQQAGAAEVVVKNGGGSMVILQDDRLDTRHAEKVSPVDSTGAGDSFNGGYLAARLTGSTPLEAAEAGHAIALKVIGHRGALIAMSDLKGAARSR</sequence>
<keyword evidence="3 5" id="KW-0418">Kinase</keyword>
<dbReference type="SUPFAM" id="SSF53613">
    <property type="entry name" value="Ribokinase-like"/>
    <property type="match status" value="1"/>
</dbReference>
<name>A0ABS5RYV8_9HYPH</name>
<protein>
    <submittedName>
        <fullName evidence="5">Sugar kinase</fullName>
    </submittedName>
</protein>
<comment type="caution">
    <text evidence="5">The sequence shown here is derived from an EMBL/GenBank/DDBJ whole genome shotgun (WGS) entry which is preliminary data.</text>
</comment>
<dbReference type="InterPro" id="IPR011611">
    <property type="entry name" value="PfkB_dom"/>
</dbReference>
<gene>
    <name evidence="5" type="ORF">JYU29_11990</name>
</gene>
<feature type="domain" description="Carbohydrate kinase PfkB" evidence="4">
    <location>
        <begin position="4"/>
        <end position="297"/>
    </location>
</feature>
<dbReference type="Gene3D" id="3.40.1190.20">
    <property type="match status" value="1"/>
</dbReference>
<dbReference type="InterPro" id="IPR029056">
    <property type="entry name" value="Ribokinase-like"/>
</dbReference>
<evidence type="ECO:0000256" key="2">
    <source>
        <dbReference type="ARBA" id="ARBA00022679"/>
    </source>
</evidence>
<evidence type="ECO:0000313" key="5">
    <source>
        <dbReference type="EMBL" id="MBS9721409.1"/>
    </source>
</evidence>
<dbReference type="PANTHER" id="PTHR43085">
    <property type="entry name" value="HEXOKINASE FAMILY MEMBER"/>
    <property type="match status" value="1"/>
</dbReference>
<dbReference type="InterPro" id="IPR002173">
    <property type="entry name" value="Carboh/pur_kinase_PfkB_CS"/>
</dbReference>
<dbReference type="PANTHER" id="PTHR43085:SF15">
    <property type="entry name" value="2-DEHYDRO-3-DEOXYGLUCONOKINASE"/>
    <property type="match status" value="1"/>
</dbReference>
<accession>A0ABS5RYV8</accession>
<dbReference type="EMBL" id="JAFMNX010000003">
    <property type="protein sequence ID" value="MBS9721409.1"/>
    <property type="molecule type" value="Genomic_DNA"/>
</dbReference>
<comment type="similarity">
    <text evidence="1">Belongs to the carbohydrate kinase PfkB family.</text>
</comment>
<reference evidence="5 6" key="1">
    <citation type="submission" date="2021-03" db="EMBL/GenBank/DDBJ databases">
        <title>Tianweitania aestuarii sp. nov., isolated from a tidal flat.</title>
        <authorList>
            <person name="Park S."/>
            <person name="Yoon J.-H."/>
        </authorList>
    </citation>
    <scope>NUCLEOTIDE SEQUENCE [LARGE SCALE GENOMIC DNA]</scope>
    <source>
        <strain evidence="5 6">BSSL-BM11</strain>
    </source>
</reference>
<dbReference type="RefSeq" id="WP_213985077.1">
    <property type="nucleotide sequence ID" value="NZ_JAFMNX010000003.1"/>
</dbReference>
<dbReference type="Pfam" id="PF00294">
    <property type="entry name" value="PfkB"/>
    <property type="match status" value="1"/>
</dbReference>
<dbReference type="InterPro" id="IPR050306">
    <property type="entry name" value="PfkB_Carbo_kinase"/>
</dbReference>